<feature type="transmembrane region" description="Helical" evidence="9">
    <location>
        <begin position="73"/>
        <end position="91"/>
    </location>
</feature>
<dbReference type="Proteomes" id="UP001596139">
    <property type="component" value="Unassembled WGS sequence"/>
</dbReference>
<evidence type="ECO:0000313" key="11">
    <source>
        <dbReference type="EMBL" id="MFC6062895.1"/>
    </source>
</evidence>
<feature type="transmembrane region" description="Helical" evidence="9">
    <location>
        <begin position="103"/>
        <end position="121"/>
    </location>
</feature>
<name>A0ABW1MGS4_9ACTN</name>
<evidence type="ECO:0000256" key="1">
    <source>
        <dbReference type="ARBA" id="ARBA00004651"/>
    </source>
</evidence>
<feature type="transmembrane region" description="Helical" evidence="9">
    <location>
        <begin position="449"/>
        <end position="467"/>
    </location>
</feature>
<sequence>MPSIPSPGLADAVPATPPERPAPQRRSMTAIAAVATLGGLTFGYDTGVIAGALPFMTKSPQAGGLGLTPVTEGLVTASLLLGAAAGAAFGGRLADRYGRRHNILALAFVFVIGALGTALAPNTEAMVAARAVLGIAVGAASTTVPVYLAEIAPAHARGRLVAVDQLMIVTGQLVAYSSNAALAATWGGGQTWRWMLALATVPSTLLYLGMLLMPETPRWYASKERFAEARRTLLRIRDADAGTEAVDAELDRMREVVEEEKRTARTGGGWAELAVPWVRRVFCIGLGLAVIQQITGINTIMYFAPTILQQTGLGSQAALTATIANGVVAVLASTFSLYLIGRVGRRPLLITGQLGIVASLIAIGVAFSFHAEPGTGASTLRSYLILACMLAFLVFQQAAVSPVTWVMLSEIFPIKIRGLGMGAAVLLLWLVNALVTFTFPILLAGVGGTTTFLVFAGLNVLAVAAAAKKIPETRNRSLEQIEEHFRTGPSGPSAPAPAA</sequence>
<organism evidence="11 12">
    <name type="scientific">Streptomyces ochraceiscleroticus</name>
    <dbReference type="NCBI Taxonomy" id="47761"/>
    <lineage>
        <taxon>Bacteria</taxon>
        <taxon>Bacillati</taxon>
        <taxon>Actinomycetota</taxon>
        <taxon>Actinomycetes</taxon>
        <taxon>Kitasatosporales</taxon>
        <taxon>Streptomycetaceae</taxon>
        <taxon>Streptomyces</taxon>
    </lineage>
</organism>
<dbReference type="Pfam" id="PF00083">
    <property type="entry name" value="Sugar_tr"/>
    <property type="match status" value="1"/>
</dbReference>
<dbReference type="PANTHER" id="PTHR48020:SF12">
    <property type="entry name" value="PROTON MYO-INOSITOL COTRANSPORTER"/>
    <property type="match status" value="1"/>
</dbReference>
<evidence type="ECO:0000256" key="3">
    <source>
        <dbReference type="ARBA" id="ARBA00022448"/>
    </source>
</evidence>
<dbReference type="EMBL" id="JBHSPX010000003">
    <property type="protein sequence ID" value="MFC6062895.1"/>
    <property type="molecule type" value="Genomic_DNA"/>
</dbReference>
<evidence type="ECO:0000256" key="5">
    <source>
        <dbReference type="ARBA" id="ARBA00022989"/>
    </source>
</evidence>
<evidence type="ECO:0000256" key="7">
    <source>
        <dbReference type="RuleBase" id="RU003346"/>
    </source>
</evidence>
<dbReference type="PROSITE" id="PS00216">
    <property type="entry name" value="SUGAR_TRANSPORT_1"/>
    <property type="match status" value="1"/>
</dbReference>
<feature type="transmembrane region" description="Helical" evidence="9">
    <location>
        <begin position="383"/>
        <end position="408"/>
    </location>
</feature>
<keyword evidence="6 9" id="KW-0472">Membrane</keyword>
<dbReference type="Gene3D" id="1.20.1250.20">
    <property type="entry name" value="MFS general substrate transporter like domains"/>
    <property type="match status" value="1"/>
</dbReference>
<dbReference type="PRINTS" id="PR00171">
    <property type="entry name" value="SUGRTRNSPORT"/>
</dbReference>
<feature type="transmembrane region" description="Helical" evidence="9">
    <location>
        <begin position="316"/>
        <end position="341"/>
    </location>
</feature>
<dbReference type="InterPro" id="IPR050814">
    <property type="entry name" value="Myo-inositol_Transporter"/>
</dbReference>
<dbReference type="InterPro" id="IPR005829">
    <property type="entry name" value="Sugar_transporter_CS"/>
</dbReference>
<dbReference type="InterPro" id="IPR003663">
    <property type="entry name" value="Sugar/inositol_transpt"/>
</dbReference>
<proteinExistence type="inferred from homology"/>
<dbReference type="InterPro" id="IPR036259">
    <property type="entry name" value="MFS_trans_sf"/>
</dbReference>
<feature type="transmembrane region" description="Helical" evidence="9">
    <location>
        <begin position="192"/>
        <end position="213"/>
    </location>
</feature>
<protein>
    <submittedName>
        <fullName evidence="11">Sugar porter family MFS transporter</fullName>
    </submittedName>
</protein>
<feature type="transmembrane region" description="Helical" evidence="9">
    <location>
        <begin position="30"/>
        <end position="53"/>
    </location>
</feature>
<feature type="transmembrane region" description="Helical" evidence="9">
    <location>
        <begin position="160"/>
        <end position="186"/>
    </location>
</feature>
<feature type="domain" description="Major facilitator superfamily (MFS) profile" evidence="10">
    <location>
        <begin position="31"/>
        <end position="474"/>
    </location>
</feature>
<gene>
    <name evidence="11" type="ORF">ACFP4F_10065</name>
</gene>
<evidence type="ECO:0000256" key="4">
    <source>
        <dbReference type="ARBA" id="ARBA00022692"/>
    </source>
</evidence>
<evidence type="ECO:0000313" key="12">
    <source>
        <dbReference type="Proteomes" id="UP001596139"/>
    </source>
</evidence>
<keyword evidence="3 7" id="KW-0813">Transport</keyword>
<evidence type="ECO:0000256" key="6">
    <source>
        <dbReference type="ARBA" id="ARBA00023136"/>
    </source>
</evidence>
<dbReference type="PROSITE" id="PS00217">
    <property type="entry name" value="SUGAR_TRANSPORT_2"/>
    <property type="match status" value="1"/>
</dbReference>
<feature type="transmembrane region" description="Helical" evidence="9">
    <location>
        <begin position="420"/>
        <end position="443"/>
    </location>
</feature>
<evidence type="ECO:0000256" key="2">
    <source>
        <dbReference type="ARBA" id="ARBA00010992"/>
    </source>
</evidence>
<dbReference type="NCBIfam" id="TIGR00879">
    <property type="entry name" value="SP"/>
    <property type="match status" value="1"/>
</dbReference>
<keyword evidence="5 9" id="KW-1133">Transmembrane helix</keyword>
<feature type="transmembrane region" description="Helical" evidence="9">
    <location>
        <begin position="281"/>
        <end position="304"/>
    </location>
</feature>
<dbReference type="InterPro" id="IPR005828">
    <property type="entry name" value="MFS_sugar_transport-like"/>
</dbReference>
<dbReference type="SUPFAM" id="SSF103473">
    <property type="entry name" value="MFS general substrate transporter"/>
    <property type="match status" value="1"/>
</dbReference>
<dbReference type="RefSeq" id="WP_031067236.1">
    <property type="nucleotide sequence ID" value="NZ_JBHSPX010000003.1"/>
</dbReference>
<dbReference type="PROSITE" id="PS50850">
    <property type="entry name" value="MFS"/>
    <property type="match status" value="1"/>
</dbReference>
<feature type="region of interest" description="Disordered" evidence="8">
    <location>
        <begin position="1"/>
        <end position="26"/>
    </location>
</feature>
<dbReference type="InterPro" id="IPR020846">
    <property type="entry name" value="MFS_dom"/>
</dbReference>
<comment type="similarity">
    <text evidence="2 7">Belongs to the major facilitator superfamily. Sugar transporter (TC 2.A.1.1) family.</text>
</comment>
<reference evidence="12" key="1">
    <citation type="journal article" date="2019" name="Int. J. Syst. Evol. Microbiol.">
        <title>The Global Catalogue of Microorganisms (GCM) 10K type strain sequencing project: providing services to taxonomists for standard genome sequencing and annotation.</title>
        <authorList>
            <consortium name="The Broad Institute Genomics Platform"/>
            <consortium name="The Broad Institute Genome Sequencing Center for Infectious Disease"/>
            <person name="Wu L."/>
            <person name="Ma J."/>
        </authorList>
    </citation>
    <scope>NUCLEOTIDE SEQUENCE [LARGE SCALE GENOMIC DNA]</scope>
    <source>
        <strain evidence="12">CGMCC 1.15180</strain>
    </source>
</reference>
<feature type="transmembrane region" description="Helical" evidence="9">
    <location>
        <begin position="127"/>
        <end position="148"/>
    </location>
</feature>
<dbReference type="PANTHER" id="PTHR48020">
    <property type="entry name" value="PROTON MYO-INOSITOL COTRANSPORTER"/>
    <property type="match status" value="1"/>
</dbReference>
<evidence type="ECO:0000256" key="8">
    <source>
        <dbReference type="SAM" id="MobiDB-lite"/>
    </source>
</evidence>
<evidence type="ECO:0000256" key="9">
    <source>
        <dbReference type="SAM" id="Phobius"/>
    </source>
</evidence>
<comment type="subcellular location">
    <subcellularLocation>
        <location evidence="1">Cell membrane</location>
        <topology evidence="1">Multi-pass membrane protein</topology>
    </subcellularLocation>
</comment>
<feature type="transmembrane region" description="Helical" evidence="9">
    <location>
        <begin position="348"/>
        <end position="371"/>
    </location>
</feature>
<keyword evidence="4 9" id="KW-0812">Transmembrane</keyword>
<evidence type="ECO:0000259" key="10">
    <source>
        <dbReference type="PROSITE" id="PS50850"/>
    </source>
</evidence>
<keyword evidence="12" id="KW-1185">Reference proteome</keyword>
<accession>A0ABW1MGS4</accession>
<comment type="caution">
    <text evidence="11">The sequence shown here is derived from an EMBL/GenBank/DDBJ whole genome shotgun (WGS) entry which is preliminary data.</text>
</comment>